<dbReference type="Proteomes" id="UP000316416">
    <property type="component" value="Chromosome"/>
</dbReference>
<accession>A0ABX6V7Q2</accession>
<evidence type="ECO:0000313" key="2">
    <source>
        <dbReference type="EMBL" id="QPG58030.1"/>
    </source>
</evidence>
<name>A0ABX6V7Q2_9GAMM</name>
<proteinExistence type="predicted"/>
<dbReference type="SUPFAM" id="SSF56176">
    <property type="entry name" value="FAD-binding/transporter-associated domain-like"/>
    <property type="match status" value="1"/>
</dbReference>
<dbReference type="InterPro" id="IPR051312">
    <property type="entry name" value="Diverse_Substr_Oxidored"/>
</dbReference>
<dbReference type="Pfam" id="PF00941">
    <property type="entry name" value="FAD_binding_5"/>
    <property type="match status" value="1"/>
</dbReference>
<sequence>MVIAYRPETTAQAVEYLARGDVAIFAGGTDIMVGDKPVCRSFKGEPSAMLFIDAIDELKTLSDNSKTITVGAGLSLTELENDHRVPKLLRDSILQVAAPGVRNCATMGGNVCNASPAADTLPILYLLDTQVVVSSVNGKITFPIEQFIKGPGITQLTSSDLLTQLVIPKTEFSHTFYRKVGTRCANALTKVSIVGAANIQNGLLSDWRVAFGAVGPTVVRDQQIESLLIGKPVAWLKQHHNIQSIIEAYKAKISPLSDQRSTATYRLRTSLKLLEKWLTELSDG</sequence>
<dbReference type="Pfam" id="PF03450">
    <property type="entry name" value="CO_deh_flav_C"/>
    <property type="match status" value="1"/>
</dbReference>
<evidence type="ECO:0000313" key="3">
    <source>
        <dbReference type="Proteomes" id="UP000316416"/>
    </source>
</evidence>
<dbReference type="EMBL" id="CP045503">
    <property type="protein sequence ID" value="QPG58030.1"/>
    <property type="molecule type" value="Genomic_DNA"/>
</dbReference>
<evidence type="ECO:0000259" key="1">
    <source>
        <dbReference type="PROSITE" id="PS51387"/>
    </source>
</evidence>
<dbReference type="InterPro" id="IPR036683">
    <property type="entry name" value="CO_DH_flav_C_dom_sf"/>
</dbReference>
<dbReference type="InterPro" id="IPR002346">
    <property type="entry name" value="Mopterin_DH_FAD-bd"/>
</dbReference>
<dbReference type="SMART" id="SM01092">
    <property type="entry name" value="CO_deh_flav_C"/>
    <property type="match status" value="1"/>
</dbReference>
<dbReference type="PANTHER" id="PTHR42659:SF9">
    <property type="entry name" value="XANTHINE DEHYDROGENASE FAD-BINDING SUBUNIT XDHB-RELATED"/>
    <property type="match status" value="1"/>
</dbReference>
<dbReference type="PROSITE" id="PS51387">
    <property type="entry name" value="FAD_PCMH"/>
    <property type="match status" value="1"/>
</dbReference>
<organism evidence="2 3">
    <name type="scientific">Shewanella eurypsychrophilus</name>
    <dbReference type="NCBI Taxonomy" id="2593656"/>
    <lineage>
        <taxon>Bacteria</taxon>
        <taxon>Pseudomonadati</taxon>
        <taxon>Pseudomonadota</taxon>
        <taxon>Gammaproteobacteria</taxon>
        <taxon>Alteromonadales</taxon>
        <taxon>Shewanellaceae</taxon>
        <taxon>Shewanella</taxon>
    </lineage>
</organism>
<gene>
    <name evidence="2" type="ORF">FM038_011625</name>
</gene>
<keyword evidence="3" id="KW-1185">Reference proteome</keyword>
<reference evidence="2" key="1">
    <citation type="submission" date="2021-07" db="EMBL/GenBank/DDBJ databases">
        <title>Shewanella sp. YLB-07 whole genome sequence.</title>
        <authorList>
            <person name="Yu L."/>
        </authorList>
    </citation>
    <scope>NUCLEOTIDE SEQUENCE</scope>
    <source>
        <strain evidence="2">YLB-08</strain>
    </source>
</reference>
<dbReference type="PANTHER" id="PTHR42659">
    <property type="entry name" value="XANTHINE DEHYDROGENASE SUBUNIT C-RELATED"/>
    <property type="match status" value="1"/>
</dbReference>
<dbReference type="InterPro" id="IPR036318">
    <property type="entry name" value="FAD-bd_PCMH-like_sf"/>
</dbReference>
<dbReference type="InterPro" id="IPR016169">
    <property type="entry name" value="FAD-bd_PCMH_sub2"/>
</dbReference>
<feature type="domain" description="FAD-binding PCMH-type" evidence="1">
    <location>
        <begin position="1"/>
        <end position="172"/>
    </location>
</feature>
<protein>
    <submittedName>
        <fullName evidence="2">FAD binding domain-containing protein</fullName>
    </submittedName>
</protein>
<dbReference type="SUPFAM" id="SSF55447">
    <property type="entry name" value="CO dehydrogenase flavoprotein C-terminal domain-like"/>
    <property type="match status" value="1"/>
</dbReference>
<dbReference type="InterPro" id="IPR005107">
    <property type="entry name" value="CO_DH_flav_C"/>
</dbReference>
<dbReference type="Gene3D" id="3.30.465.10">
    <property type="match status" value="1"/>
</dbReference>
<dbReference type="Gene3D" id="3.30.390.50">
    <property type="entry name" value="CO dehydrogenase flavoprotein, C-terminal domain"/>
    <property type="match status" value="1"/>
</dbReference>
<dbReference type="InterPro" id="IPR016166">
    <property type="entry name" value="FAD-bd_PCMH"/>
</dbReference>
<dbReference type="RefSeq" id="WP_142871130.1">
    <property type="nucleotide sequence ID" value="NZ_CP045503.2"/>
</dbReference>